<name>A0A6M6JHZ3_9PSEU</name>
<dbReference type="GO" id="GO:0004519">
    <property type="term" value="F:endonuclease activity"/>
    <property type="evidence" value="ECO:0007669"/>
    <property type="project" value="InterPro"/>
</dbReference>
<dbReference type="SUPFAM" id="SSF54060">
    <property type="entry name" value="His-Me finger endonucleases"/>
    <property type="match status" value="1"/>
</dbReference>
<sequence>MHHRRWQRNGDPLRLVVDRVPPGLTPQQRLAAKSERRGECLIYAPNWKSADHRKLILASGRWVGAHVLAWELANERSVPSGLFVCHKCDTPPCIEPAHLFLGTPRDNNEDRDRKGRKVIVRGTKSSRWKLTEHQVQQVRTAILAGEQARDLAIRFGVHPETITGAAVGRRWSHVTDPPPLVFVGRGRHGRWAVADP</sequence>
<dbReference type="RefSeq" id="WP_172158264.1">
    <property type="nucleotide sequence ID" value="NZ_CP053564.1"/>
</dbReference>
<feature type="domain" description="HNH nuclease" evidence="1">
    <location>
        <begin position="64"/>
        <end position="108"/>
    </location>
</feature>
<dbReference type="Pfam" id="PF13392">
    <property type="entry name" value="HNH_3"/>
    <property type="match status" value="1"/>
</dbReference>
<dbReference type="InterPro" id="IPR003615">
    <property type="entry name" value="HNH_nuc"/>
</dbReference>
<reference evidence="2 3" key="1">
    <citation type="submission" date="2020-05" db="EMBL/GenBank/DDBJ databases">
        <authorList>
            <person name="Mo P."/>
        </authorList>
    </citation>
    <scope>NUCLEOTIDE SEQUENCE [LARGE SCALE GENOMIC DNA]</scope>
    <source>
        <strain evidence="2 3">Gen01</strain>
    </source>
</reference>
<dbReference type="AlphaFoldDB" id="A0A6M6JHZ3"/>
<protein>
    <recommendedName>
        <fullName evidence="1">HNH nuclease domain-containing protein</fullName>
    </recommendedName>
</protein>
<accession>A0A6M6JHZ3</accession>
<evidence type="ECO:0000313" key="2">
    <source>
        <dbReference type="EMBL" id="QJY46670.1"/>
    </source>
</evidence>
<dbReference type="EMBL" id="CP053564">
    <property type="protein sequence ID" value="QJY46670.1"/>
    <property type="molecule type" value="Genomic_DNA"/>
</dbReference>
<gene>
    <name evidence="2" type="ORF">HOP40_13275</name>
</gene>
<evidence type="ECO:0000313" key="3">
    <source>
        <dbReference type="Proteomes" id="UP000505377"/>
    </source>
</evidence>
<dbReference type="Proteomes" id="UP000505377">
    <property type="component" value="Chromosome"/>
</dbReference>
<keyword evidence="3" id="KW-1185">Reference proteome</keyword>
<dbReference type="KEGG" id="pbro:HOP40_13275"/>
<dbReference type="InterPro" id="IPR044925">
    <property type="entry name" value="His-Me_finger_sf"/>
</dbReference>
<dbReference type="Gene3D" id="3.90.75.10">
    <property type="entry name" value="Homing Intron 3 (I-ppo) Encoded Endonuclease, Chain A"/>
    <property type="match status" value="1"/>
</dbReference>
<proteinExistence type="predicted"/>
<organism evidence="2 3">
    <name type="scientific">Pseudonocardia broussonetiae</name>
    <dbReference type="NCBI Taxonomy" id="2736640"/>
    <lineage>
        <taxon>Bacteria</taxon>
        <taxon>Bacillati</taxon>
        <taxon>Actinomycetota</taxon>
        <taxon>Actinomycetes</taxon>
        <taxon>Pseudonocardiales</taxon>
        <taxon>Pseudonocardiaceae</taxon>
        <taxon>Pseudonocardia</taxon>
    </lineage>
</organism>
<evidence type="ECO:0000259" key="1">
    <source>
        <dbReference type="Pfam" id="PF13392"/>
    </source>
</evidence>
<dbReference type="InterPro" id="IPR044930">
    <property type="entry name" value="Homing_endonuclease_His-Me"/>
</dbReference>